<dbReference type="InterPro" id="IPR035892">
    <property type="entry name" value="C2_domain_sf"/>
</dbReference>
<evidence type="ECO:0000313" key="3">
    <source>
        <dbReference type="Proteomes" id="UP000886520"/>
    </source>
</evidence>
<reference evidence="2" key="1">
    <citation type="submission" date="2021-01" db="EMBL/GenBank/DDBJ databases">
        <title>Adiantum capillus-veneris genome.</title>
        <authorList>
            <person name="Fang Y."/>
            <person name="Liao Q."/>
        </authorList>
    </citation>
    <scope>NUCLEOTIDE SEQUENCE</scope>
    <source>
        <strain evidence="2">H3</strain>
        <tissue evidence="2">Leaf</tissue>
    </source>
</reference>
<dbReference type="SUPFAM" id="SSF49562">
    <property type="entry name" value="C2 domain (Calcium/lipid-binding domain, CaLB)"/>
    <property type="match status" value="1"/>
</dbReference>
<dbReference type="EMBL" id="JABFUD020000019">
    <property type="protein sequence ID" value="KAI5065701.1"/>
    <property type="molecule type" value="Genomic_DNA"/>
</dbReference>
<keyword evidence="3" id="KW-1185">Reference proteome</keyword>
<feature type="compositionally biased region" description="Basic and acidic residues" evidence="1">
    <location>
        <begin position="1"/>
        <end position="12"/>
    </location>
</feature>
<organism evidence="2 3">
    <name type="scientific">Adiantum capillus-veneris</name>
    <name type="common">Maidenhair fern</name>
    <dbReference type="NCBI Taxonomy" id="13818"/>
    <lineage>
        <taxon>Eukaryota</taxon>
        <taxon>Viridiplantae</taxon>
        <taxon>Streptophyta</taxon>
        <taxon>Embryophyta</taxon>
        <taxon>Tracheophyta</taxon>
        <taxon>Polypodiopsida</taxon>
        <taxon>Polypodiidae</taxon>
        <taxon>Polypodiales</taxon>
        <taxon>Pteridineae</taxon>
        <taxon>Pteridaceae</taxon>
        <taxon>Vittarioideae</taxon>
        <taxon>Adiantum</taxon>
    </lineage>
</organism>
<comment type="caution">
    <text evidence="2">The sequence shown here is derived from an EMBL/GenBank/DDBJ whole genome shotgun (WGS) entry which is preliminary data.</text>
</comment>
<dbReference type="AlphaFoldDB" id="A0A9D4UEF4"/>
<feature type="compositionally biased region" description="Acidic residues" evidence="1">
    <location>
        <begin position="13"/>
        <end position="22"/>
    </location>
</feature>
<feature type="region of interest" description="Disordered" evidence="1">
    <location>
        <begin position="1"/>
        <end position="22"/>
    </location>
</feature>
<gene>
    <name evidence="2" type="ORF">GOP47_0020396</name>
</gene>
<dbReference type="OrthoDB" id="270970at2759"/>
<sequence>GEPQRDAMVDCKSEEEEEEEEEERMARMGWVELIIHSATDLKDVKTIGTMHTYVMASIQRTGLTYSQNEDVAKAMTPPDPRGGCNPTWEHPLTLSFTCRDLTDLNSSAFLLIRILAAPSRLSPSPTPVGATLVPFSVITCQTDPSSGQPLCLTGTWQRSTSRVQRLSGRYQGFLTFSVRVRLQEGPFPFSSNSSFSYRTLSPVSSMRSQLGHSTAHIDPTAPSPSFPSSGAPSSLYDSGDMAGAFVVGALAVEAWDMAGWS</sequence>
<evidence type="ECO:0000256" key="1">
    <source>
        <dbReference type="SAM" id="MobiDB-lite"/>
    </source>
</evidence>
<name>A0A9D4UEF4_ADICA</name>
<evidence type="ECO:0000313" key="2">
    <source>
        <dbReference type="EMBL" id="KAI5065701.1"/>
    </source>
</evidence>
<dbReference type="PANTHER" id="PTHR32246:SF143">
    <property type="entry name" value="CALCIUM-DEPENDENT LIPID-BINDING (CALB DOMAIN) FAMILY PROTEIN"/>
    <property type="match status" value="1"/>
</dbReference>
<feature type="region of interest" description="Disordered" evidence="1">
    <location>
        <begin position="208"/>
        <end position="232"/>
    </location>
</feature>
<protein>
    <recommendedName>
        <fullName evidence="4">C2 domain-containing protein</fullName>
    </recommendedName>
</protein>
<feature type="non-terminal residue" evidence="2">
    <location>
        <position position="1"/>
    </location>
</feature>
<dbReference type="PANTHER" id="PTHR32246">
    <property type="entry name" value="INGRESSION PROTEIN FIC1"/>
    <property type="match status" value="1"/>
</dbReference>
<evidence type="ECO:0008006" key="4">
    <source>
        <dbReference type="Google" id="ProtNLM"/>
    </source>
</evidence>
<accession>A0A9D4UEF4</accession>
<dbReference type="Proteomes" id="UP000886520">
    <property type="component" value="Chromosome 19"/>
</dbReference>
<proteinExistence type="predicted"/>